<reference evidence="9" key="1">
    <citation type="submission" date="2020-04" db="EMBL/GenBank/DDBJ databases">
        <title>Analysis of mating type loci in Filobasidium floriforme.</title>
        <authorList>
            <person name="Nowrousian M."/>
        </authorList>
    </citation>
    <scope>NUCLEOTIDE SEQUENCE</scope>
    <source>
        <strain evidence="9">CBS 6242</strain>
    </source>
</reference>
<accession>A0A8K0JNS5</accession>
<dbReference type="InterPro" id="IPR007472">
    <property type="entry name" value="N-end_Aminoacyl_Trfase_C"/>
</dbReference>
<dbReference type="InterPro" id="IPR017137">
    <property type="entry name" value="Arg-tRNA-P_Trfase_1_euk"/>
</dbReference>
<evidence type="ECO:0000256" key="1">
    <source>
        <dbReference type="ARBA" id="ARBA00009991"/>
    </source>
</evidence>
<sequence>MSSEADVQGDESREIPTLLEPAGYGSSSCGYCSPPGERSSSSTSKSYGMIAPQMSPRVYQQLIDRGWRRSGDYVYHPDNANTCCPQLTIRLDAMAFKPEKDRKLRQILNRWKRFVMEGNEKEKETEEKVGLPRSTVGATRAFGGEDGKKGREKIEIDEPKEADPTTSASGPTENSSQKRIREYPDLTSGPTIEGRKRQKGNQKPNNQNNKNKNKPFDFPEELHAPEWINGGPAAAHQFEIRLVKAEATPETFALYDKYQQAVHGDKPGKNTMSSFKRFLCKNPLGWQKMKYPEGQDVPAHLPTHYGGYHQLWMVDDKLVAFSVIDILPGCVSSVYFVWDPDYAWASLGKLSALREAALAREMQQAGIDGAGWLYMGFYIHSCQKMRYKGEYSPSQLLDPGTNTWHALENVKGLLDSHPTGYHPFDGSVNEAYVSRNSSTTSSVGTKGSDAWPKPPPPGFREPQTVSKETLRNLAVFLGDQLVLLKSRRSERT</sequence>
<dbReference type="InterPro" id="IPR007471">
    <property type="entry name" value="N-end_Aminoacyl_Trfase_N"/>
</dbReference>
<evidence type="ECO:0000256" key="3">
    <source>
        <dbReference type="ARBA" id="ARBA00022786"/>
    </source>
</evidence>
<dbReference type="EC" id="2.3.2.8" evidence="5"/>
<evidence type="ECO:0000313" key="9">
    <source>
        <dbReference type="EMBL" id="KAG7562710.1"/>
    </source>
</evidence>
<feature type="domain" description="N-end rule aminoacyl transferase C-terminal" evidence="8">
    <location>
        <begin position="250"/>
        <end position="398"/>
    </location>
</feature>
<keyword evidence="10" id="KW-1185">Reference proteome</keyword>
<keyword evidence="2 5" id="KW-0808">Transferase</keyword>
<feature type="region of interest" description="Disordered" evidence="6">
    <location>
        <begin position="435"/>
        <end position="463"/>
    </location>
</feature>
<feature type="compositionally biased region" description="Low complexity" evidence="6">
    <location>
        <begin position="201"/>
        <end position="210"/>
    </location>
</feature>
<name>A0A8K0JNS5_9TREE</name>
<dbReference type="OrthoDB" id="74183at2759"/>
<dbReference type="AlphaFoldDB" id="A0A8K0JNS5"/>
<dbReference type="PANTHER" id="PTHR21367">
    <property type="entry name" value="ARGININE-TRNA-PROTEIN TRANSFERASE 1"/>
    <property type="match status" value="1"/>
</dbReference>
<comment type="similarity">
    <text evidence="1 5">Belongs to the R-transferase family.</text>
</comment>
<feature type="domain" description="N-end aminoacyl transferase N-terminal" evidence="7">
    <location>
        <begin position="27"/>
        <end position="103"/>
    </location>
</feature>
<proteinExistence type="inferred from homology"/>
<feature type="compositionally biased region" description="Basic and acidic residues" evidence="6">
    <location>
        <begin position="214"/>
        <end position="224"/>
    </location>
</feature>
<feature type="compositionally biased region" description="Low complexity" evidence="6">
    <location>
        <begin position="23"/>
        <end position="46"/>
    </location>
</feature>
<comment type="caution">
    <text evidence="9">The sequence shown here is derived from an EMBL/GenBank/DDBJ whole genome shotgun (WGS) entry which is preliminary data.</text>
</comment>
<dbReference type="PANTHER" id="PTHR21367:SF1">
    <property type="entry name" value="ARGINYL-TRNA--PROTEIN TRANSFERASE 1"/>
    <property type="match status" value="1"/>
</dbReference>
<dbReference type="Pfam" id="PF04377">
    <property type="entry name" value="ATE_C"/>
    <property type="match status" value="1"/>
</dbReference>
<dbReference type="Proteomes" id="UP000812966">
    <property type="component" value="Unassembled WGS sequence"/>
</dbReference>
<feature type="compositionally biased region" description="Basic and acidic residues" evidence="6">
    <location>
        <begin position="143"/>
        <end position="163"/>
    </location>
</feature>
<dbReference type="EMBL" id="JABELV010000027">
    <property type="protein sequence ID" value="KAG7562710.1"/>
    <property type="molecule type" value="Genomic_DNA"/>
</dbReference>
<evidence type="ECO:0000256" key="2">
    <source>
        <dbReference type="ARBA" id="ARBA00022679"/>
    </source>
</evidence>
<keyword evidence="4 5" id="KW-0012">Acyltransferase</keyword>
<feature type="compositionally biased region" description="Low complexity" evidence="6">
    <location>
        <begin position="437"/>
        <end position="448"/>
    </location>
</feature>
<protein>
    <recommendedName>
        <fullName evidence="5">Arginyl-tRNA--protein transferase 1</fullName>
        <shortName evidence="5">Arginyltransferase 1</shortName>
        <shortName evidence="5">R-transferase 1</shortName>
        <ecNumber evidence="5">2.3.2.8</ecNumber>
    </recommendedName>
    <alternativeName>
        <fullName evidence="5">Arginine-tRNA--protein transferase 1</fullName>
    </alternativeName>
</protein>
<evidence type="ECO:0000259" key="7">
    <source>
        <dbReference type="Pfam" id="PF04376"/>
    </source>
</evidence>
<feature type="compositionally biased region" description="Polar residues" evidence="6">
    <location>
        <begin position="164"/>
        <end position="177"/>
    </location>
</feature>
<dbReference type="GO" id="GO:0004057">
    <property type="term" value="F:arginyl-tRNA--protein transferase activity"/>
    <property type="evidence" value="ECO:0007669"/>
    <property type="project" value="UniProtKB-EC"/>
</dbReference>
<organism evidence="9 10">
    <name type="scientific">Filobasidium floriforme</name>
    <dbReference type="NCBI Taxonomy" id="5210"/>
    <lineage>
        <taxon>Eukaryota</taxon>
        <taxon>Fungi</taxon>
        <taxon>Dikarya</taxon>
        <taxon>Basidiomycota</taxon>
        <taxon>Agaricomycotina</taxon>
        <taxon>Tremellomycetes</taxon>
        <taxon>Filobasidiales</taxon>
        <taxon>Filobasidiaceae</taxon>
        <taxon>Filobasidium</taxon>
    </lineage>
</organism>
<feature type="compositionally biased region" description="Basic and acidic residues" evidence="6">
    <location>
        <begin position="120"/>
        <end position="130"/>
    </location>
</feature>
<evidence type="ECO:0000259" key="8">
    <source>
        <dbReference type="Pfam" id="PF04377"/>
    </source>
</evidence>
<dbReference type="PIRSF" id="PIRSF037207">
    <property type="entry name" value="ATE1_euk"/>
    <property type="match status" value="1"/>
</dbReference>
<feature type="region of interest" description="Disordered" evidence="6">
    <location>
        <begin position="120"/>
        <end position="224"/>
    </location>
</feature>
<comment type="catalytic activity">
    <reaction evidence="5">
        <text>an N-terminal L-alpha-aminoacyl-[protein] + L-arginyl-tRNA(Arg) = an N-terminal L-arginyl-L-aminoacyl-[protein] + tRNA(Arg) + H(+)</text>
        <dbReference type="Rhea" id="RHEA:10208"/>
        <dbReference type="Rhea" id="RHEA-COMP:9658"/>
        <dbReference type="Rhea" id="RHEA-COMP:9673"/>
        <dbReference type="Rhea" id="RHEA-COMP:10636"/>
        <dbReference type="Rhea" id="RHEA-COMP:10638"/>
        <dbReference type="ChEBI" id="CHEBI:15378"/>
        <dbReference type="ChEBI" id="CHEBI:78442"/>
        <dbReference type="ChEBI" id="CHEBI:78513"/>
        <dbReference type="ChEBI" id="CHEBI:78597"/>
        <dbReference type="ChEBI" id="CHEBI:83562"/>
        <dbReference type="EC" id="2.3.2.8"/>
    </reaction>
</comment>
<dbReference type="GO" id="GO:0005737">
    <property type="term" value="C:cytoplasm"/>
    <property type="evidence" value="ECO:0007669"/>
    <property type="project" value="TreeGrafter"/>
</dbReference>
<evidence type="ECO:0000313" key="10">
    <source>
        <dbReference type="Proteomes" id="UP000812966"/>
    </source>
</evidence>
<evidence type="ECO:0000256" key="5">
    <source>
        <dbReference type="PIRNR" id="PIRNR037207"/>
    </source>
</evidence>
<dbReference type="Pfam" id="PF04376">
    <property type="entry name" value="ATE_N"/>
    <property type="match status" value="1"/>
</dbReference>
<evidence type="ECO:0000256" key="6">
    <source>
        <dbReference type="SAM" id="MobiDB-lite"/>
    </source>
</evidence>
<feature type="region of interest" description="Disordered" evidence="6">
    <location>
        <begin position="1"/>
        <end position="47"/>
    </location>
</feature>
<evidence type="ECO:0000256" key="4">
    <source>
        <dbReference type="ARBA" id="ARBA00023315"/>
    </source>
</evidence>
<comment type="function">
    <text evidence="5">Involved in the post-translational conjugation of arginine to the N-terminal aspartate or glutamate of a protein. This arginylation is required for degradation of the protein via the ubiquitin pathway.</text>
</comment>
<dbReference type="InterPro" id="IPR030700">
    <property type="entry name" value="N-end_Aminoacyl_Trfase"/>
</dbReference>
<keyword evidence="3 5" id="KW-0833">Ubl conjugation pathway</keyword>
<gene>
    <name evidence="9" type="ORF">FFLO_01870</name>
</gene>